<evidence type="ECO:0000256" key="3">
    <source>
        <dbReference type="ARBA" id="ARBA00023163"/>
    </source>
</evidence>
<evidence type="ECO:0000256" key="1">
    <source>
        <dbReference type="ARBA" id="ARBA00023015"/>
    </source>
</evidence>
<evidence type="ECO:0000256" key="4">
    <source>
        <dbReference type="PROSITE-ProRule" id="PRU00335"/>
    </source>
</evidence>
<dbReference type="SUPFAM" id="SSF46689">
    <property type="entry name" value="Homeodomain-like"/>
    <property type="match status" value="1"/>
</dbReference>
<dbReference type="InterPro" id="IPR001647">
    <property type="entry name" value="HTH_TetR"/>
</dbReference>
<dbReference type="RefSeq" id="WP_119369941.1">
    <property type="nucleotide sequence ID" value="NZ_QWLL01000030.1"/>
</dbReference>
<dbReference type="InterPro" id="IPR009057">
    <property type="entry name" value="Homeodomain-like_sf"/>
</dbReference>
<keyword evidence="3" id="KW-0804">Transcription</keyword>
<dbReference type="PANTHER" id="PTHR47506:SF1">
    <property type="entry name" value="HTH-TYPE TRANSCRIPTIONAL REGULATOR YJDC"/>
    <property type="match status" value="1"/>
</dbReference>
<reference evidence="6 7" key="1">
    <citation type="submission" date="2018-08" db="EMBL/GenBank/DDBJ databases">
        <title>Draft genome sequence of the cyanotroph, Pseudomonas monteilii BCN3.</title>
        <authorList>
            <person name="Jones L.B."/>
            <person name="Kunz D.A."/>
        </authorList>
    </citation>
    <scope>NUCLEOTIDE SEQUENCE [LARGE SCALE GENOMIC DNA]</scope>
    <source>
        <strain evidence="6 7">BCN3</strain>
    </source>
</reference>
<dbReference type="Gene3D" id="1.10.357.10">
    <property type="entry name" value="Tetracycline Repressor, domain 2"/>
    <property type="match status" value="1"/>
</dbReference>
<dbReference type="AlphaFoldDB" id="A0A399M975"/>
<organism evidence="6 7">
    <name type="scientific">Pseudomonas monteilii</name>
    <dbReference type="NCBI Taxonomy" id="76759"/>
    <lineage>
        <taxon>Bacteria</taxon>
        <taxon>Pseudomonadati</taxon>
        <taxon>Pseudomonadota</taxon>
        <taxon>Gammaproteobacteria</taxon>
        <taxon>Pseudomonadales</taxon>
        <taxon>Pseudomonadaceae</taxon>
        <taxon>Pseudomonas</taxon>
    </lineage>
</organism>
<dbReference type="InterPro" id="IPR011075">
    <property type="entry name" value="TetR_C"/>
</dbReference>
<evidence type="ECO:0000256" key="2">
    <source>
        <dbReference type="ARBA" id="ARBA00023125"/>
    </source>
</evidence>
<protein>
    <submittedName>
        <fullName evidence="6">TetR/AcrR family transcriptional regulator</fullName>
    </submittedName>
</protein>
<dbReference type="GO" id="GO:0003677">
    <property type="term" value="F:DNA binding"/>
    <property type="evidence" value="ECO:0007669"/>
    <property type="project" value="UniProtKB-UniRule"/>
</dbReference>
<dbReference type="Pfam" id="PF16925">
    <property type="entry name" value="TetR_C_13"/>
    <property type="match status" value="1"/>
</dbReference>
<keyword evidence="1" id="KW-0805">Transcription regulation</keyword>
<dbReference type="EMBL" id="QWLL01000030">
    <property type="protein sequence ID" value="RII77386.1"/>
    <property type="molecule type" value="Genomic_DNA"/>
</dbReference>
<evidence type="ECO:0000313" key="6">
    <source>
        <dbReference type="EMBL" id="RII77386.1"/>
    </source>
</evidence>
<evidence type="ECO:0000259" key="5">
    <source>
        <dbReference type="PROSITE" id="PS50977"/>
    </source>
</evidence>
<dbReference type="SUPFAM" id="SSF48498">
    <property type="entry name" value="Tetracyclin repressor-like, C-terminal domain"/>
    <property type="match status" value="1"/>
</dbReference>
<keyword evidence="2 4" id="KW-0238">DNA-binding</keyword>
<evidence type="ECO:0000313" key="7">
    <source>
        <dbReference type="Proteomes" id="UP000265875"/>
    </source>
</evidence>
<accession>A0A399M975</accession>
<dbReference type="PANTHER" id="PTHR47506">
    <property type="entry name" value="TRANSCRIPTIONAL REGULATORY PROTEIN"/>
    <property type="match status" value="1"/>
</dbReference>
<feature type="domain" description="HTH tetR-type" evidence="5">
    <location>
        <begin position="7"/>
        <end position="67"/>
    </location>
</feature>
<proteinExistence type="predicted"/>
<name>A0A399M975_9PSED</name>
<dbReference type="Pfam" id="PF00440">
    <property type="entry name" value="TetR_N"/>
    <property type="match status" value="1"/>
</dbReference>
<feature type="DNA-binding region" description="H-T-H motif" evidence="4">
    <location>
        <begin position="30"/>
        <end position="49"/>
    </location>
</feature>
<dbReference type="Proteomes" id="UP000265875">
    <property type="component" value="Unassembled WGS sequence"/>
</dbReference>
<dbReference type="InterPro" id="IPR036271">
    <property type="entry name" value="Tet_transcr_reg_TetR-rel_C_sf"/>
</dbReference>
<sequence>MDSKSTSEIRERLLETTDDLIYRQGIQATGMDLVVKTSGVARKSIYKYFGTKDELVTEVLRRRDERWMNWFRTSVERAETPEARLLEIFTVLKDWFISEGFRGCAFINTAGEIGDSQDPVRLVAKEHKEKLLKFVRTICQEYGAADPDALARRFLILIEGAITVAHVLGESSSADDALHVARTLLGK</sequence>
<dbReference type="PROSITE" id="PS50977">
    <property type="entry name" value="HTH_TETR_2"/>
    <property type="match status" value="1"/>
</dbReference>
<gene>
    <name evidence="6" type="ORF">D0894_12310</name>
</gene>
<dbReference type="PRINTS" id="PR00455">
    <property type="entry name" value="HTHTETR"/>
</dbReference>
<comment type="caution">
    <text evidence="6">The sequence shown here is derived from an EMBL/GenBank/DDBJ whole genome shotgun (WGS) entry which is preliminary data.</text>
</comment>